<gene>
    <name evidence="14" type="ORF">AQUCO_09100040v1</name>
</gene>
<evidence type="ECO:0000313" key="15">
    <source>
        <dbReference type="Proteomes" id="UP000230069"/>
    </source>
</evidence>
<evidence type="ECO:0000256" key="7">
    <source>
        <dbReference type="ARBA" id="ARBA00022989"/>
    </source>
</evidence>
<dbReference type="FunCoup" id="A0A2G5C5M1">
    <property type="interactions" value="757"/>
</dbReference>
<dbReference type="PANTHER" id="PTHR36727:SF2">
    <property type="entry name" value="NAD(P)H-QUINONE OXIDOREDUCTASE SUBUNIT L, CHLOROPLASTIC"/>
    <property type="match status" value="1"/>
</dbReference>
<evidence type="ECO:0000256" key="6">
    <source>
        <dbReference type="ARBA" id="ARBA00022967"/>
    </source>
</evidence>
<feature type="transmembrane region" description="Helical" evidence="13">
    <location>
        <begin position="142"/>
        <end position="162"/>
    </location>
</feature>
<evidence type="ECO:0000256" key="11">
    <source>
        <dbReference type="ARBA" id="ARBA00047726"/>
    </source>
</evidence>
<dbReference type="GO" id="GO:0048038">
    <property type="term" value="F:quinone binding"/>
    <property type="evidence" value="ECO:0007669"/>
    <property type="project" value="UniProtKB-KW"/>
</dbReference>
<dbReference type="GO" id="GO:0016020">
    <property type="term" value="C:membrane"/>
    <property type="evidence" value="ECO:0007669"/>
    <property type="project" value="UniProtKB-SubCell"/>
</dbReference>
<accession>A0A2G5C5M1</accession>
<evidence type="ECO:0000256" key="3">
    <source>
        <dbReference type="ARBA" id="ARBA00022719"/>
    </source>
</evidence>
<proteinExistence type="predicted"/>
<evidence type="ECO:0000256" key="5">
    <source>
        <dbReference type="ARBA" id="ARBA00022957"/>
    </source>
</evidence>
<protein>
    <submittedName>
        <fullName evidence="14">Uncharacterized protein</fullName>
    </submittedName>
</protein>
<keyword evidence="15" id="KW-1185">Reference proteome</keyword>
<evidence type="ECO:0000256" key="10">
    <source>
        <dbReference type="ARBA" id="ARBA00023136"/>
    </source>
</evidence>
<dbReference type="AlphaFoldDB" id="A0A2G5C5M1"/>
<evidence type="ECO:0000256" key="13">
    <source>
        <dbReference type="SAM" id="Phobius"/>
    </source>
</evidence>
<keyword evidence="7 13" id="KW-1133">Transmembrane helix</keyword>
<keyword evidence="9" id="KW-0793">Thylakoid</keyword>
<keyword evidence="8" id="KW-0520">NAD</keyword>
<evidence type="ECO:0000256" key="2">
    <source>
        <dbReference type="ARBA" id="ARBA00022692"/>
    </source>
</evidence>
<keyword evidence="10 13" id="KW-0472">Membrane</keyword>
<keyword evidence="2 13" id="KW-0812">Transmembrane</keyword>
<dbReference type="Proteomes" id="UP000230069">
    <property type="component" value="Unassembled WGS sequence"/>
</dbReference>
<evidence type="ECO:0000256" key="4">
    <source>
        <dbReference type="ARBA" id="ARBA00022857"/>
    </source>
</evidence>
<dbReference type="STRING" id="218851.A0A2G5C5M1"/>
<evidence type="ECO:0000256" key="8">
    <source>
        <dbReference type="ARBA" id="ARBA00023027"/>
    </source>
</evidence>
<comment type="catalytic activity">
    <reaction evidence="11">
        <text>a plastoquinone + NADPH + (n+1) H(+)(in) = a plastoquinol + NADP(+) + n H(+)(out)</text>
        <dbReference type="Rhea" id="RHEA:42612"/>
        <dbReference type="Rhea" id="RHEA-COMP:9561"/>
        <dbReference type="Rhea" id="RHEA-COMP:9562"/>
        <dbReference type="ChEBI" id="CHEBI:15378"/>
        <dbReference type="ChEBI" id="CHEBI:17757"/>
        <dbReference type="ChEBI" id="CHEBI:57783"/>
        <dbReference type="ChEBI" id="CHEBI:58349"/>
        <dbReference type="ChEBI" id="CHEBI:62192"/>
    </reaction>
</comment>
<evidence type="ECO:0000256" key="9">
    <source>
        <dbReference type="ARBA" id="ARBA00023078"/>
    </source>
</evidence>
<keyword evidence="4" id="KW-0521">NADP</keyword>
<keyword evidence="5" id="KW-0618">Plastoquinone</keyword>
<organism evidence="14 15">
    <name type="scientific">Aquilegia coerulea</name>
    <name type="common">Rocky mountain columbine</name>
    <dbReference type="NCBI Taxonomy" id="218851"/>
    <lineage>
        <taxon>Eukaryota</taxon>
        <taxon>Viridiplantae</taxon>
        <taxon>Streptophyta</taxon>
        <taxon>Embryophyta</taxon>
        <taxon>Tracheophyta</taxon>
        <taxon>Spermatophyta</taxon>
        <taxon>Magnoliopsida</taxon>
        <taxon>Ranunculales</taxon>
        <taxon>Ranunculaceae</taxon>
        <taxon>Thalictroideae</taxon>
        <taxon>Aquilegia</taxon>
    </lineage>
</organism>
<evidence type="ECO:0000256" key="1">
    <source>
        <dbReference type="ARBA" id="ARBA00004141"/>
    </source>
</evidence>
<dbReference type="InParanoid" id="A0A2G5C5M1"/>
<feature type="transmembrane region" description="Helical" evidence="13">
    <location>
        <begin position="108"/>
        <end position="130"/>
    </location>
</feature>
<dbReference type="GO" id="GO:0016655">
    <property type="term" value="F:oxidoreductase activity, acting on NAD(P)H, quinone or similar compound as acceptor"/>
    <property type="evidence" value="ECO:0007669"/>
    <property type="project" value="InterPro"/>
</dbReference>
<reference evidence="14 15" key="1">
    <citation type="submission" date="2017-09" db="EMBL/GenBank/DDBJ databases">
        <title>WGS assembly of Aquilegia coerulea Goldsmith.</title>
        <authorList>
            <person name="Hodges S."/>
            <person name="Kramer E."/>
            <person name="Nordborg M."/>
            <person name="Tomkins J."/>
            <person name="Borevitz J."/>
            <person name="Derieg N."/>
            <person name="Yan J."/>
            <person name="Mihaltcheva S."/>
            <person name="Hayes R.D."/>
            <person name="Rokhsar D."/>
        </authorList>
    </citation>
    <scope>NUCLEOTIDE SEQUENCE [LARGE SCALE GENOMIC DNA]</scope>
    <source>
        <strain evidence="15">cv. Goldsmith</strain>
    </source>
</reference>
<keyword evidence="3" id="KW-0874">Quinone</keyword>
<dbReference type="InterPro" id="IPR019654">
    <property type="entry name" value="NADH-quinone_OxRdatse_su_L"/>
</dbReference>
<keyword evidence="6" id="KW-1278">Translocase</keyword>
<name>A0A2G5C5M1_AQUCA</name>
<dbReference type="EMBL" id="KZ305108">
    <property type="protein sequence ID" value="PIA26594.1"/>
    <property type="molecule type" value="Genomic_DNA"/>
</dbReference>
<sequence>MNCSLSFYSSARVLPSSFHTSCKLHSTPNALKGKQQHTVLSQNHEIQERLLVQKSSLHRDCGLKPANQFWPQKTASLAIQVGAFLAAVDQPAFAVTGVNNEEPLSWKLIQLGIIAFWYLLIMPPIILNWLRLRWKQRMLLEMYLQFMCVFMFFPGILLWAPFINNRQLPRDPTMKYPWSTPKDL</sequence>
<evidence type="ECO:0000313" key="14">
    <source>
        <dbReference type="EMBL" id="PIA26594.1"/>
    </source>
</evidence>
<dbReference type="PANTHER" id="PTHR36727">
    <property type="entry name" value="NAD(P)H-QUINONE OXIDOREDUCTASE SUBUNIT L, CHLOROPLASTIC"/>
    <property type="match status" value="1"/>
</dbReference>
<dbReference type="Pfam" id="PF10716">
    <property type="entry name" value="NdhL"/>
    <property type="match status" value="1"/>
</dbReference>
<dbReference type="OrthoDB" id="2016985at2759"/>
<comment type="catalytic activity">
    <reaction evidence="12">
        <text>a plastoquinone + NADH + (n+1) H(+)(in) = a plastoquinol + NAD(+) + n H(+)(out)</text>
        <dbReference type="Rhea" id="RHEA:42608"/>
        <dbReference type="Rhea" id="RHEA-COMP:9561"/>
        <dbReference type="Rhea" id="RHEA-COMP:9562"/>
        <dbReference type="ChEBI" id="CHEBI:15378"/>
        <dbReference type="ChEBI" id="CHEBI:17757"/>
        <dbReference type="ChEBI" id="CHEBI:57540"/>
        <dbReference type="ChEBI" id="CHEBI:57945"/>
        <dbReference type="ChEBI" id="CHEBI:62192"/>
    </reaction>
</comment>
<evidence type="ECO:0000256" key="12">
    <source>
        <dbReference type="ARBA" id="ARBA00048026"/>
    </source>
</evidence>
<comment type="subcellular location">
    <subcellularLocation>
        <location evidence="1">Membrane</location>
        <topology evidence="1">Multi-pass membrane protein</topology>
    </subcellularLocation>
</comment>